<dbReference type="RefSeq" id="WP_190262586.1">
    <property type="nucleotide sequence ID" value="NZ_CP053923.1"/>
</dbReference>
<evidence type="ECO:0000256" key="3">
    <source>
        <dbReference type="ARBA" id="ARBA00022741"/>
    </source>
</evidence>
<dbReference type="GO" id="GO:0140359">
    <property type="term" value="F:ABC-type transporter activity"/>
    <property type="evidence" value="ECO:0007669"/>
    <property type="project" value="InterPro"/>
</dbReference>
<keyword evidence="4" id="KW-0067">ATP-binding</keyword>
<feature type="domain" description="ABC transporter" evidence="8">
    <location>
        <begin position="335"/>
        <end position="576"/>
    </location>
</feature>
<dbReference type="InterPro" id="IPR003593">
    <property type="entry name" value="AAA+_ATPase"/>
</dbReference>
<gene>
    <name evidence="10" type="ORF">HQ394_06540</name>
</gene>
<evidence type="ECO:0000313" key="11">
    <source>
        <dbReference type="Proteomes" id="UP000516369"/>
    </source>
</evidence>
<dbReference type="SMART" id="SM00382">
    <property type="entry name" value="AAA"/>
    <property type="match status" value="1"/>
</dbReference>
<dbReference type="GO" id="GO:0034040">
    <property type="term" value="F:ATPase-coupled lipid transmembrane transporter activity"/>
    <property type="evidence" value="ECO:0007669"/>
    <property type="project" value="TreeGrafter"/>
</dbReference>
<feature type="transmembrane region" description="Helical" evidence="7">
    <location>
        <begin position="54"/>
        <end position="75"/>
    </location>
</feature>
<dbReference type="Gene3D" id="1.20.1560.10">
    <property type="entry name" value="ABC transporter type 1, transmembrane domain"/>
    <property type="match status" value="1"/>
</dbReference>
<evidence type="ECO:0000256" key="7">
    <source>
        <dbReference type="SAM" id="Phobius"/>
    </source>
</evidence>
<keyword evidence="2 7" id="KW-0812">Transmembrane</keyword>
<comment type="subcellular location">
    <subcellularLocation>
        <location evidence="1">Cell membrane</location>
        <topology evidence="1">Multi-pass membrane protein</topology>
    </subcellularLocation>
</comment>
<organism evidence="10 11">
    <name type="scientific">Defluviicoccus vanus</name>
    <dbReference type="NCBI Taxonomy" id="111831"/>
    <lineage>
        <taxon>Bacteria</taxon>
        <taxon>Pseudomonadati</taxon>
        <taxon>Pseudomonadota</taxon>
        <taxon>Alphaproteobacteria</taxon>
        <taxon>Rhodospirillales</taxon>
        <taxon>Rhodospirillaceae</taxon>
        <taxon>Defluviicoccus</taxon>
    </lineage>
</organism>
<dbReference type="InterPro" id="IPR003439">
    <property type="entry name" value="ABC_transporter-like_ATP-bd"/>
</dbReference>
<dbReference type="SUPFAM" id="SSF52540">
    <property type="entry name" value="P-loop containing nucleoside triphosphate hydrolases"/>
    <property type="match status" value="1"/>
</dbReference>
<dbReference type="PROSITE" id="PS50929">
    <property type="entry name" value="ABC_TM1F"/>
    <property type="match status" value="1"/>
</dbReference>
<dbReference type="GO" id="GO:0005886">
    <property type="term" value="C:plasma membrane"/>
    <property type="evidence" value="ECO:0007669"/>
    <property type="project" value="UniProtKB-SubCell"/>
</dbReference>
<sequence>MANTVSRTWIRDLLRPLLPVFGEVALWSLFVNLLALAVPVFVMQVYDRVIFHNGLNTLVALLLGMLLVLIFDFVLRQARARILQRVALRIDADLGRALFGRLVRLPLHQVERRSTASWHALFRDVDTIRNALSGSTALTLCDSLFFILFLALTFFIAQPIAWILVVATPVFALVAWRSGHVVKLSSERERSLAVARDTLVAEIIAGRATVQALALEQTLQPLWEERHAAALGQSICRGAAADRYAALGSSLTLLTTVAMTAIGALCVLDQKLTLGALIAANMLGGRLIAPITQIGLNWRTIASLREVSERLSSLFAVPLQRQENGLVSVTPLGRITVEHVTFAHDIAAAPTLDTLDISIPAVAAAGAGGMHAIVGRNGSGKSTLLKIITGLYQPANGRVLIDGSDIAQYSRRQLARWIGYVPQETVLFAGTLRHNIALRVPEASDDDVIRAATLAGAHAFIALRPEGYATDAGEAGLRLSAGQRQRVAIARALVGEPPILVLDEPSNALDTQADADLRVRLAELAKTTTIIIVTHHLAWLSLCTSIAVLDQGRIVDSGDAATILPKLGHRGRTDLHSRAAGSVNVTPQSYARPNPAGRGPVELVKMGSLVTTPRHTPSGGR</sequence>
<feature type="transmembrane region" description="Helical" evidence="7">
    <location>
        <begin position="137"/>
        <end position="156"/>
    </location>
</feature>
<feature type="transmembrane region" description="Helical" evidence="7">
    <location>
        <begin position="244"/>
        <end position="265"/>
    </location>
</feature>
<dbReference type="AlphaFoldDB" id="A0A7H1N037"/>
<dbReference type="Proteomes" id="UP000516369">
    <property type="component" value="Chromosome"/>
</dbReference>
<dbReference type="PANTHER" id="PTHR24221">
    <property type="entry name" value="ATP-BINDING CASSETTE SUB-FAMILY B"/>
    <property type="match status" value="1"/>
</dbReference>
<dbReference type="Pfam" id="PF00005">
    <property type="entry name" value="ABC_tran"/>
    <property type="match status" value="1"/>
</dbReference>
<proteinExistence type="predicted"/>
<evidence type="ECO:0000259" key="9">
    <source>
        <dbReference type="PROSITE" id="PS50929"/>
    </source>
</evidence>
<evidence type="ECO:0000259" key="8">
    <source>
        <dbReference type="PROSITE" id="PS50893"/>
    </source>
</evidence>
<dbReference type="GO" id="GO:0016887">
    <property type="term" value="F:ATP hydrolysis activity"/>
    <property type="evidence" value="ECO:0007669"/>
    <property type="project" value="InterPro"/>
</dbReference>
<feature type="transmembrane region" description="Helical" evidence="7">
    <location>
        <begin position="20"/>
        <end position="42"/>
    </location>
</feature>
<protein>
    <submittedName>
        <fullName evidence="10">Peptidase domain-containing ABC transporter</fullName>
    </submittedName>
</protein>
<dbReference type="PROSITE" id="PS00211">
    <property type="entry name" value="ABC_TRANSPORTER_1"/>
    <property type="match status" value="1"/>
</dbReference>
<dbReference type="GO" id="GO:0005524">
    <property type="term" value="F:ATP binding"/>
    <property type="evidence" value="ECO:0007669"/>
    <property type="project" value="UniProtKB-KW"/>
</dbReference>
<dbReference type="InterPro" id="IPR017871">
    <property type="entry name" value="ABC_transporter-like_CS"/>
</dbReference>
<reference evidence="10 11" key="1">
    <citation type="submission" date="2020-05" db="EMBL/GenBank/DDBJ databases">
        <title>Complete closed genome sequence of Defluviicoccus vanus.</title>
        <authorList>
            <person name="Bessarab I."/>
            <person name="Arumugam K."/>
            <person name="Maszenan A.M."/>
            <person name="Seviour R.J."/>
            <person name="Williams R.B."/>
        </authorList>
    </citation>
    <scope>NUCLEOTIDE SEQUENCE [LARGE SCALE GENOMIC DNA]</scope>
    <source>
        <strain evidence="10 11">Ben 114</strain>
    </source>
</reference>
<dbReference type="Pfam" id="PF00664">
    <property type="entry name" value="ABC_membrane"/>
    <property type="match status" value="1"/>
</dbReference>
<dbReference type="KEGG" id="dvn:HQ394_06540"/>
<dbReference type="InterPro" id="IPR036640">
    <property type="entry name" value="ABC1_TM_sf"/>
</dbReference>
<evidence type="ECO:0000256" key="6">
    <source>
        <dbReference type="ARBA" id="ARBA00023136"/>
    </source>
</evidence>
<keyword evidence="6 7" id="KW-0472">Membrane</keyword>
<evidence type="ECO:0000256" key="5">
    <source>
        <dbReference type="ARBA" id="ARBA00022989"/>
    </source>
</evidence>
<keyword evidence="5 7" id="KW-1133">Transmembrane helix</keyword>
<dbReference type="PROSITE" id="PS50893">
    <property type="entry name" value="ABC_TRANSPORTER_2"/>
    <property type="match status" value="1"/>
</dbReference>
<keyword evidence="11" id="KW-1185">Reference proteome</keyword>
<evidence type="ECO:0000313" key="10">
    <source>
        <dbReference type="EMBL" id="QNT69073.1"/>
    </source>
</evidence>
<dbReference type="InterPro" id="IPR027417">
    <property type="entry name" value="P-loop_NTPase"/>
</dbReference>
<evidence type="ECO:0000256" key="1">
    <source>
        <dbReference type="ARBA" id="ARBA00004651"/>
    </source>
</evidence>
<accession>A0A7H1N037</accession>
<dbReference type="PANTHER" id="PTHR24221:SF248">
    <property type="entry name" value="ABC TRANSPORTER TRANSMEMBRANE REGION"/>
    <property type="match status" value="1"/>
</dbReference>
<dbReference type="InterPro" id="IPR011527">
    <property type="entry name" value="ABC1_TM_dom"/>
</dbReference>
<feature type="domain" description="ABC transmembrane type-1" evidence="9">
    <location>
        <begin position="24"/>
        <end position="303"/>
    </location>
</feature>
<dbReference type="InterPro" id="IPR039421">
    <property type="entry name" value="Type_1_exporter"/>
</dbReference>
<evidence type="ECO:0000256" key="2">
    <source>
        <dbReference type="ARBA" id="ARBA00022692"/>
    </source>
</evidence>
<keyword evidence="3" id="KW-0547">Nucleotide-binding</keyword>
<dbReference type="Gene3D" id="3.40.50.300">
    <property type="entry name" value="P-loop containing nucleotide triphosphate hydrolases"/>
    <property type="match status" value="1"/>
</dbReference>
<dbReference type="SUPFAM" id="SSF90123">
    <property type="entry name" value="ABC transporter transmembrane region"/>
    <property type="match status" value="1"/>
</dbReference>
<name>A0A7H1N037_9PROT</name>
<dbReference type="EMBL" id="CP053923">
    <property type="protein sequence ID" value="QNT69073.1"/>
    <property type="molecule type" value="Genomic_DNA"/>
</dbReference>
<evidence type="ECO:0000256" key="4">
    <source>
        <dbReference type="ARBA" id="ARBA00022840"/>
    </source>
</evidence>